<dbReference type="OrthoDB" id="432281at2759"/>
<dbReference type="AlphaFoldDB" id="A0A6J1MP82"/>
<dbReference type="KEGG" id="bany:112044651"/>
<keyword evidence="1" id="KW-1185">Reference proteome</keyword>
<proteinExistence type="predicted"/>
<dbReference type="RefSeq" id="XP_023936324.1">
    <property type="nucleotide sequence ID" value="XM_024080556.2"/>
</dbReference>
<dbReference type="Proteomes" id="UP001652582">
    <property type="component" value="Chromosome 21"/>
</dbReference>
<protein>
    <submittedName>
        <fullName evidence="2">Uncharacterized protein LOC112044651 isoform X1</fullName>
    </submittedName>
</protein>
<evidence type="ECO:0000313" key="2">
    <source>
        <dbReference type="RefSeq" id="XP_023936324.1"/>
    </source>
</evidence>
<accession>A0A6J1MP82</accession>
<dbReference type="GeneID" id="112044651"/>
<sequence length="603" mass="72276">MDIYKHYIYKLREQALKEPYIYLLNEDIIPKLKQYIHELNAISFNEDAYHTYYGEIKTIVNSFNIYWTDKMDDAIREADRCSHCINLAELTEMAQKTFKMHKVKQADFESEFLPLNTQLEEQLYKKVIDKYNTFMETFEEFTENLKKLDKQEKVEAFAKEHFPFSLKRKNDVFVFTYNFISTELSLAVDKIRISIEEIFKRLGSNLRSVREQTDSSVSDLLMQLYEKNKEHLNLSRRDIRKSVEIAEVQRSIDLIKDKIVDSKQLPILRLQEECKYWEDRIREFDHIYQSLKKLREEEAQLLEQEKLYNSMKECEIPESKQKCWDIMDDKLKGKLQEVKTLKLNAAKTLHTFFSVRGPDRVMYSDNVGRYYVDEYGHQCYVFNYGHVVYHVNCQGEYVDIPDKDKYFYDEMGRFYIDKNTQEKLYKVAPCSSSYRIENDIFVKQTKDCGHSETNNPECRMLVRDPNDKVLLPLIESQNIKGKLDTEAVKYLWDTFGHVLPEVLHDVAEQQPRNPMHTLAHKLLVYKYKHSNEEMERKKKEADLYRSKIYQDRLEKASTSYKAWKKKQTRRRKPDEIDDCEENMAYNIQIQKRDCVQMCVEYDT</sequence>
<gene>
    <name evidence="2" type="primary">LOC112044651</name>
</gene>
<reference evidence="2" key="1">
    <citation type="submission" date="2025-08" db="UniProtKB">
        <authorList>
            <consortium name="RefSeq"/>
        </authorList>
    </citation>
    <scope>IDENTIFICATION</scope>
</reference>
<evidence type="ECO:0000313" key="1">
    <source>
        <dbReference type="Proteomes" id="UP001652582"/>
    </source>
</evidence>
<name>A0A6J1MP82_BICAN</name>
<organism evidence="1 2">
    <name type="scientific">Bicyclus anynana</name>
    <name type="common">Squinting bush brown butterfly</name>
    <dbReference type="NCBI Taxonomy" id="110368"/>
    <lineage>
        <taxon>Eukaryota</taxon>
        <taxon>Metazoa</taxon>
        <taxon>Ecdysozoa</taxon>
        <taxon>Arthropoda</taxon>
        <taxon>Hexapoda</taxon>
        <taxon>Insecta</taxon>
        <taxon>Pterygota</taxon>
        <taxon>Neoptera</taxon>
        <taxon>Endopterygota</taxon>
        <taxon>Lepidoptera</taxon>
        <taxon>Glossata</taxon>
        <taxon>Ditrysia</taxon>
        <taxon>Papilionoidea</taxon>
        <taxon>Nymphalidae</taxon>
        <taxon>Satyrinae</taxon>
        <taxon>Satyrini</taxon>
        <taxon>Mycalesina</taxon>
        <taxon>Bicyclus</taxon>
    </lineage>
</organism>